<protein>
    <recommendedName>
        <fullName evidence="1">Class II aldolase/adducin N-terminal domain-containing protein</fullName>
    </recommendedName>
</protein>
<feature type="domain" description="Class II aldolase/adducin N-terminal" evidence="1">
    <location>
        <begin position="203"/>
        <end position="286"/>
    </location>
</feature>
<evidence type="ECO:0000259" key="1">
    <source>
        <dbReference type="Pfam" id="PF00596"/>
    </source>
</evidence>
<proteinExistence type="predicted"/>
<dbReference type="SUPFAM" id="SSF53639">
    <property type="entry name" value="AraD/HMP-PK domain-like"/>
    <property type="match status" value="1"/>
</dbReference>
<gene>
    <name evidence="2" type="ORF">LCGC14_0413450</name>
</gene>
<dbReference type="EMBL" id="LAZR01000367">
    <property type="protein sequence ID" value="KKN72208.1"/>
    <property type="molecule type" value="Genomic_DNA"/>
</dbReference>
<accession>A0A0F9W2A2</accession>
<dbReference type="Gene3D" id="3.40.225.10">
    <property type="entry name" value="Class II aldolase/adducin N-terminal domain"/>
    <property type="match status" value="1"/>
</dbReference>
<reference evidence="2" key="1">
    <citation type="journal article" date="2015" name="Nature">
        <title>Complex archaea that bridge the gap between prokaryotes and eukaryotes.</title>
        <authorList>
            <person name="Spang A."/>
            <person name="Saw J.H."/>
            <person name="Jorgensen S.L."/>
            <person name="Zaremba-Niedzwiedzka K."/>
            <person name="Martijn J."/>
            <person name="Lind A.E."/>
            <person name="van Eijk R."/>
            <person name="Schleper C."/>
            <person name="Guy L."/>
            <person name="Ettema T.J."/>
        </authorList>
    </citation>
    <scope>NUCLEOTIDE SEQUENCE</scope>
</reference>
<dbReference type="InterPro" id="IPR001303">
    <property type="entry name" value="Aldolase_II/adducin_N"/>
</dbReference>
<name>A0A0F9W2A2_9ZZZZ</name>
<dbReference type="Pfam" id="PF00596">
    <property type="entry name" value="Aldolase_II"/>
    <property type="match status" value="1"/>
</dbReference>
<comment type="caution">
    <text evidence="2">The sequence shown here is derived from an EMBL/GenBank/DDBJ whole genome shotgun (WGS) entry which is preliminary data.</text>
</comment>
<dbReference type="AlphaFoldDB" id="A0A0F9W2A2"/>
<organism evidence="2">
    <name type="scientific">marine sediment metagenome</name>
    <dbReference type="NCBI Taxonomy" id="412755"/>
    <lineage>
        <taxon>unclassified sequences</taxon>
        <taxon>metagenomes</taxon>
        <taxon>ecological metagenomes</taxon>
    </lineage>
</organism>
<evidence type="ECO:0000313" key="2">
    <source>
        <dbReference type="EMBL" id="KKN72208.1"/>
    </source>
</evidence>
<sequence length="362" mass="40539">MRTLLVAGRFDEHGGKPSGYARKLGVELHAHLPGTVVVNGGPIEDIPRAARQGADYYDVVLWMPDLQNDLPKYVEGLKSRNRKLLLVTSKRNLAGDDYSIEDVVARALTHKANLVLMVSGEREKVRGTVLDPLGVAHCLDEPDVREVARTLANRIEQLRSFTRVGSRSVGPAVRVPDEAEFFDLVRTHAERFHEVIHGVNHTRMLGNASFRCARGFPSFRQEGRIFVSRRNVDKRFIGREAFVAVEQAADGSVAFYGDRKPSVDTPIQLRLYDALPEVNYMLHSHTYIEGANCTEMPVPCGAVEEATLILRAKPQHRYGFAVNVLGHGSIYFAKDARSMRDIPWIARPIPELLPRCTSQRIQ</sequence>
<dbReference type="InterPro" id="IPR036409">
    <property type="entry name" value="Aldolase_II/adducin_N_sf"/>
</dbReference>